<comment type="caution">
    <text evidence="4">The sequence shown here is derived from an EMBL/GenBank/DDBJ whole genome shotgun (WGS) entry which is preliminary data.</text>
</comment>
<evidence type="ECO:0000313" key="4">
    <source>
        <dbReference type="EMBL" id="KIQ93908.1"/>
    </source>
</evidence>
<evidence type="ECO:0000256" key="2">
    <source>
        <dbReference type="ARBA" id="ARBA00022801"/>
    </source>
</evidence>
<organism evidence="4 5">
    <name type="scientific">Anoxybacillus thermarum</name>
    <dbReference type="NCBI Taxonomy" id="404937"/>
    <lineage>
        <taxon>Bacteria</taxon>
        <taxon>Bacillati</taxon>
        <taxon>Bacillota</taxon>
        <taxon>Bacilli</taxon>
        <taxon>Bacillales</taxon>
        <taxon>Anoxybacillaceae</taxon>
        <taxon>Anoxybacillus</taxon>
    </lineage>
</organism>
<sequence>MRIRKCARAVITNEYHEILLQKFEFTDVIGNVVLWVTPGGGIKGKETPIEALKRELREELGIVVDIRDEPLFEIDVFIEGKSDSFISREIYYKITIQSDTILSIENMTEKEKDTFIDLKWWSKEELKKIKNFAPREILNYF</sequence>
<keyword evidence="5" id="KW-1185">Reference proteome</keyword>
<comment type="cofactor">
    <cofactor evidence="1">
        <name>Mg(2+)</name>
        <dbReference type="ChEBI" id="CHEBI:18420"/>
    </cofactor>
</comment>
<dbReference type="PANTHER" id="PTHR43046">
    <property type="entry name" value="GDP-MANNOSE MANNOSYL HYDROLASE"/>
    <property type="match status" value="1"/>
</dbReference>
<dbReference type="Pfam" id="PF00293">
    <property type="entry name" value="NUDIX"/>
    <property type="match status" value="1"/>
</dbReference>
<protein>
    <recommendedName>
        <fullName evidence="3">Nudix hydrolase domain-containing protein</fullName>
    </recommendedName>
</protein>
<feature type="domain" description="Nudix hydrolase" evidence="3">
    <location>
        <begin position="1"/>
        <end position="141"/>
    </location>
</feature>
<evidence type="ECO:0000259" key="3">
    <source>
        <dbReference type="PROSITE" id="PS51462"/>
    </source>
</evidence>
<dbReference type="PATRIC" id="fig|404937.3.peg.2105"/>
<dbReference type="PROSITE" id="PS51462">
    <property type="entry name" value="NUDIX"/>
    <property type="match status" value="1"/>
</dbReference>
<dbReference type="Gene3D" id="3.90.79.10">
    <property type="entry name" value="Nucleoside Triphosphate Pyrophosphohydrolase"/>
    <property type="match status" value="1"/>
</dbReference>
<dbReference type="EMBL" id="JXTH01000040">
    <property type="protein sequence ID" value="KIQ93908.1"/>
    <property type="molecule type" value="Genomic_DNA"/>
</dbReference>
<evidence type="ECO:0000313" key="5">
    <source>
        <dbReference type="Proteomes" id="UP000032102"/>
    </source>
</evidence>
<dbReference type="GO" id="GO:0016787">
    <property type="term" value="F:hydrolase activity"/>
    <property type="evidence" value="ECO:0007669"/>
    <property type="project" value="UniProtKB-KW"/>
</dbReference>
<dbReference type="Proteomes" id="UP000032102">
    <property type="component" value="Unassembled WGS sequence"/>
</dbReference>
<reference evidence="4 5" key="1">
    <citation type="submission" date="2015-01" db="EMBL/GenBank/DDBJ databases">
        <title>Draft genome of Anoxybacillus thermarum strain AF/04.</title>
        <authorList>
            <person name="Poli A."/>
            <person name="Nicolaus B."/>
            <person name="Chan K.-G."/>
            <person name="Kahar U.M."/>
            <person name="Yaakob A.S."/>
            <person name="Chan C.S."/>
            <person name="Goh K.M."/>
        </authorList>
    </citation>
    <scope>NUCLEOTIDE SEQUENCE [LARGE SCALE GENOMIC DNA]</scope>
    <source>
        <strain evidence="4 5">AF/04</strain>
    </source>
</reference>
<evidence type="ECO:0000256" key="1">
    <source>
        <dbReference type="ARBA" id="ARBA00001946"/>
    </source>
</evidence>
<keyword evidence="2" id="KW-0378">Hydrolase</keyword>
<dbReference type="PROSITE" id="PS00893">
    <property type="entry name" value="NUDIX_BOX"/>
    <property type="match status" value="1"/>
</dbReference>
<dbReference type="PANTHER" id="PTHR43046:SF14">
    <property type="entry name" value="MUTT_NUDIX FAMILY PROTEIN"/>
    <property type="match status" value="1"/>
</dbReference>
<dbReference type="AlphaFoldDB" id="A0A0D0Q7K5"/>
<dbReference type="InterPro" id="IPR000086">
    <property type="entry name" value="NUDIX_hydrolase_dom"/>
</dbReference>
<gene>
    <name evidence="4" type="ORF">LH47_01984</name>
</gene>
<name>A0A0D0Q7K5_9BACL</name>
<dbReference type="SUPFAM" id="SSF55811">
    <property type="entry name" value="Nudix"/>
    <property type="match status" value="1"/>
</dbReference>
<proteinExistence type="predicted"/>
<accession>A0A0D0Q7K5</accession>
<dbReference type="RefSeq" id="WP_043967025.1">
    <property type="nucleotide sequence ID" value="NZ_JXTH01000040.1"/>
</dbReference>
<dbReference type="InterPro" id="IPR015797">
    <property type="entry name" value="NUDIX_hydrolase-like_dom_sf"/>
</dbReference>
<dbReference type="InterPro" id="IPR020084">
    <property type="entry name" value="NUDIX_hydrolase_CS"/>
</dbReference>